<evidence type="ECO:0000313" key="2">
    <source>
        <dbReference type="EMBL" id="MBD0825010.1"/>
    </source>
</evidence>
<sequence>MKNKLLLLLAAVLVLNSCTNEDSNNSNNYKIENQQSTGSSAYDILSDDTYKSLIIELVYVEGFEPTTTAVNNFKSFLNNRIYKPNGITIESRSIPSPGESPYTTKEIAAIEEDNRTLYNTEDQIAIWMFFADGESEQNDEDSVVLGTAYRNTSFVIYEETIHGYSDSRYEPNRGTLESTVINHEFGHILGLTNLGTPMTEDHEDPEHDKHCDVESCLMYWAAESSANLGNLFNAGTVPELDPKCLADLKANGGK</sequence>
<keyword evidence="3" id="KW-1185">Reference proteome</keyword>
<reference evidence="2 3" key="1">
    <citation type="journal article" date="2018" name="J. Microbiol.">
        <title>Aestuariibaculum marinum sp. nov., a marine bacterium isolated from seawater in South Korea.</title>
        <authorList>
            <person name="Choi J."/>
            <person name="Lee D."/>
            <person name="Jang J.H."/>
            <person name="Cha S."/>
            <person name="Seo T."/>
        </authorList>
    </citation>
    <scope>NUCLEOTIDE SEQUENCE [LARGE SCALE GENOMIC DNA]</scope>
    <source>
        <strain evidence="2 3">IP7</strain>
    </source>
</reference>
<keyword evidence="2" id="KW-0645">Protease</keyword>
<organism evidence="2 3">
    <name type="scientific">Aestuariibaculum marinum</name>
    <dbReference type="NCBI Taxonomy" id="2683592"/>
    <lineage>
        <taxon>Bacteria</taxon>
        <taxon>Pseudomonadati</taxon>
        <taxon>Bacteroidota</taxon>
        <taxon>Flavobacteriia</taxon>
        <taxon>Flavobacteriales</taxon>
        <taxon>Flavobacteriaceae</taxon>
    </lineage>
</organism>
<feature type="chain" id="PRO_5035236658" evidence="1">
    <location>
        <begin position="21"/>
        <end position="254"/>
    </location>
</feature>
<name>A0A8J6U5J5_9FLAO</name>
<keyword evidence="2" id="KW-0482">Metalloprotease</keyword>
<dbReference type="EMBL" id="JACVXD010000009">
    <property type="protein sequence ID" value="MBD0825010.1"/>
    <property type="molecule type" value="Genomic_DNA"/>
</dbReference>
<protein>
    <submittedName>
        <fullName evidence="2">Membrane metalloprotease</fullName>
    </submittedName>
</protein>
<evidence type="ECO:0000313" key="3">
    <source>
        <dbReference type="Proteomes" id="UP000621516"/>
    </source>
</evidence>
<gene>
    <name evidence="2" type="ORF">ICJ85_13390</name>
</gene>
<dbReference type="GO" id="GO:0008237">
    <property type="term" value="F:metallopeptidase activity"/>
    <property type="evidence" value="ECO:0007669"/>
    <property type="project" value="UniProtKB-KW"/>
</dbReference>
<dbReference type="AlphaFoldDB" id="A0A8J6U5J5"/>
<keyword evidence="2" id="KW-0378">Hydrolase</keyword>
<dbReference type="RefSeq" id="WP_188224304.1">
    <property type="nucleotide sequence ID" value="NZ_JACVXD010000009.1"/>
</dbReference>
<dbReference type="Gene3D" id="3.40.390.10">
    <property type="entry name" value="Collagenase (Catalytic Domain)"/>
    <property type="match status" value="1"/>
</dbReference>
<evidence type="ECO:0000256" key="1">
    <source>
        <dbReference type="SAM" id="SignalP"/>
    </source>
</evidence>
<dbReference type="InterPro" id="IPR024079">
    <property type="entry name" value="MetalloPept_cat_dom_sf"/>
</dbReference>
<feature type="signal peptide" evidence="1">
    <location>
        <begin position="1"/>
        <end position="20"/>
    </location>
</feature>
<proteinExistence type="predicted"/>
<keyword evidence="1" id="KW-0732">Signal</keyword>
<comment type="caution">
    <text evidence="2">The sequence shown here is derived from an EMBL/GenBank/DDBJ whole genome shotgun (WGS) entry which is preliminary data.</text>
</comment>
<dbReference type="Proteomes" id="UP000621516">
    <property type="component" value="Unassembled WGS sequence"/>
</dbReference>
<accession>A0A8J6U5J5</accession>
<dbReference type="SUPFAM" id="SSF55486">
    <property type="entry name" value="Metalloproteases ('zincins'), catalytic domain"/>
    <property type="match status" value="1"/>
</dbReference>